<feature type="compositionally biased region" description="Gly residues" evidence="1">
    <location>
        <begin position="404"/>
        <end position="428"/>
    </location>
</feature>
<feature type="region of interest" description="Disordered" evidence="1">
    <location>
        <begin position="400"/>
        <end position="428"/>
    </location>
</feature>
<sequence>MRVSERRTVSGLSEVAGARWFRTAIMLTGVVGAGVVLGGAGCGSADCSFDATCLDPSDASADASVEFPPGCNPTGDLNGNLACVSGLIGIFVSSTQGNDVQNDGSRGAPFRSLERALPLYSRQRHRIYICAGNYPSNLVIDAARSGVEIWGGLSCDWTTFTGERAKITAADPSRPAVTWKGATSGKVRDVELSAGDATQDGGSSIAAFASGSTLDFVRVKLLAGNGKKAANAILQPFTFFTADELKGNKASDSGGGGQNSRQCQTPAQTTIGGKGGNSGAPGDRGLPEAPGTGTPGSVTSCGSGGTGGDGKKGDNGKDALSIDVVGTLTSDNWTGRAGTDGEHGHPGQGGGGGGGNGGNGGGGGAGGCGGTGGPGGSAGGSSIALVSVSSRLNLVDSELESGVAGDGGNGARGQPGQPIGGGGGDRTGNACNGGNGGAGGDGGAGGGGAGGISVGVVFSGEAPKLDTATQTRIKTASQGGAAGAGGASGNPGIQGVARPTLAL</sequence>
<protein>
    <recommendedName>
        <fullName evidence="5">PE-PGRS family protein</fullName>
    </recommendedName>
</protein>
<dbReference type="EMBL" id="CP089982">
    <property type="protein sequence ID" value="WXB00372.1"/>
    <property type="molecule type" value="Genomic_DNA"/>
</dbReference>
<evidence type="ECO:0008006" key="5">
    <source>
        <dbReference type="Google" id="ProtNLM"/>
    </source>
</evidence>
<dbReference type="InterPro" id="IPR011050">
    <property type="entry name" value="Pectin_lyase_fold/virulence"/>
</dbReference>
<keyword evidence="2" id="KW-0472">Membrane</keyword>
<dbReference type="RefSeq" id="WP_394848601.1">
    <property type="nucleotide sequence ID" value="NZ_CP089982.1"/>
</dbReference>
<feature type="region of interest" description="Disordered" evidence="1">
    <location>
        <begin position="468"/>
        <end position="503"/>
    </location>
</feature>
<name>A0ABZ2KVN7_9BACT</name>
<feature type="compositionally biased region" description="Gly residues" evidence="1">
    <location>
        <begin position="346"/>
        <end position="358"/>
    </location>
</feature>
<keyword evidence="2" id="KW-0812">Transmembrane</keyword>
<keyword evidence="4" id="KW-1185">Reference proteome</keyword>
<proteinExistence type="predicted"/>
<dbReference type="Proteomes" id="UP001379533">
    <property type="component" value="Chromosome"/>
</dbReference>
<evidence type="ECO:0000256" key="2">
    <source>
        <dbReference type="SAM" id="Phobius"/>
    </source>
</evidence>
<feature type="transmembrane region" description="Helical" evidence="2">
    <location>
        <begin position="20"/>
        <end position="40"/>
    </location>
</feature>
<accession>A0ABZ2KVN7</accession>
<feature type="compositionally biased region" description="Low complexity" evidence="1">
    <location>
        <begin position="291"/>
        <end position="301"/>
    </location>
</feature>
<feature type="region of interest" description="Disordered" evidence="1">
    <location>
        <begin position="249"/>
        <end position="318"/>
    </location>
</feature>
<organism evidence="3 4">
    <name type="scientific">Pendulispora brunnea</name>
    <dbReference type="NCBI Taxonomy" id="2905690"/>
    <lineage>
        <taxon>Bacteria</taxon>
        <taxon>Pseudomonadati</taxon>
        <taxon>Myxococcota</taxon>
        <taxon>Myxococcia</taxon>
        <taxon>Myxococcales</taxon>
        <taxon>Sorangiineae</taxon>
        <taxon>Pendulisporaceae</taxon>
        <taxon>Pendulispora</taxon>
    </lineage>
</organism>
<feature type="region of interest" description="Disordered" evidence="1">
    <location>
        <begin position="330"/>
        <end position="358"/>
    </location>
</feature>
<feature type="compositionally biased region" description="Gly residues" evidence="1">
    <location>
        <begin position="480"/>
        <end position="489"/>
    </location>
</feature>
<gene>
    <name evidence="3" type="ORF">LZC95_14225</name>
</gene>
<evidence type="ECO:0000313" key="3">
    <source>
        <dbReference type="EMBL" id="WXB00372.1"/>
    </source>
</evidence>
<evidence type="ECO:0000256" key="1">
    <source>
        <dbReference type="SAM" id="MobiDB-lite"/>
    </source>
</evidence>
<dbReference type="SUPFAM" id="SSF51126">
    <property type="entry name" value="Pectin lyase-like"/>
    <property type="match status" value="1"/>
</dbReference>
<reference evidence="3 4" key="1">
    <citation type="submission" date="2021-12" db="EMBL/GenBank/DDBJ databases">
        <title>Discovery of the Pendulisporaceae a myxobacterial family with distinct sporulation behavior and unique specialized metabolism.</title>
        <authorList>
            <person name="Garcia R."/>
            <person name="Popoff A."/>
            <person name="Bader C.D."/>
            <person name="Loehr J."/>
            <person name="Walesch S."/>
            <person name="Walt C."/>
            <person name="Boldt J."/>
            <person name="Bunk B."/>
            <person name="Haeckl F.J.F.P.J."/>
            <person name="Gunesch A.P."/>
            <person name="Birkelbach J."/>
            <person name="Nuebel U."/>
            <person name="Pietschmann T."/>
            <person name="Bach T."/>
            <person name="Mueller R."/>
        </authorList>
    </citation>
    <scope>NUCLEOTIDE SEQUENCE [LARGE SCALE GENOMIC DNA]</scope>
    <source>
        <strain evidence="3 4">MSr12523</strain>
    </source>
</reference>
<evidence type="ECO:0000313" key="4">
    <source>
        <dbReference type="Proteomes" id="UP001379533"/>
    </source>
</evidence>
<feature type="compositionally biased region" description="Polar residues" evidence="1">
    <location>
        <begin position="259"/>
        <end position="271"/>
    </location>
</feature>
<keyword evidence="2" id="KW-1133">Transmembrane helix</keyword>